<sequence>MITLSGIQVFDLFFRFSSIGILICTLILVVRRAKGINSNITYPLIGFLICIIGYILLTLPIDNEHYGGIRHVLLLLTDVTPFVILWLALSLLNPKFSLSNTNILVLVPIVTYLLWLVYFFLVIGGYGIMHDVNHAIGIVTFIVVIYLCLNEYFDDLNNQRRNNRLLLVVMCVCYMIALVVFEFVLKDFRNSWQFSFGNSLINFVLVGMYLLKIVKEFQFVPFDSAKPVKDESACVQKLNEWMANGGFLQSNLTIGELAKQLSLPSHQLRVVINQELGFSNFSHYLNSYRIPYICEQLKDPNKKQIPVLTLALECGYGSIAPFNRAFKQLKGVTPTQYRNQF</sequence>
<dbReference type="PROSITE" id="PS00041">
    <property type="entry name" value="HTH_ARAC_FAMILY_1"/>
    <property type="match status" value="1"/>
</dbReference>
<evidence type="ECO:0000256" key="1">
    <source>
        <dbReference type="ARBA" id="ARBA00023015"/>
    </source>
</evidence>
<dbReference type="PROSITE" id="PS01124">
    <property type="entry name" value="HTH_ARAC_FAMILY_2"/>
    <property type="match status" value="1"/>
</dbReference>
<keyword evidence="4" id="KW-1133">Transmembrane helix</keyword>
<evidence type="ECO:0000256" key="3">
    <source>
        <dbReference type="ARBA" id="ARBA00023163"/>
    </source>
</evidence>
<dbReference type="InterPro" id="IPR018062">
    <property type="entry name" value="HTH_AraC-typ_CS"/>
</dbReference>
<dbReference type="RefSeq" id="WP_189770103.1">
    <property type="nucleotide sequence ID" value="NZ_BNCK01000004.1"/>
</dbReference>
<keyword evidence="2" id="KW-0238">DNA-binding</keyword>
<dbReference type="SMART" id="SM00342">
    <property type="entry name" value="HTH_ARAC"/>
    <property type="match status" value="1"/>
</dbReference>
<keyword evidence="3" id="KW-0804">Transcription</keyword>
<keyword evidence="7" id="KW-1185">Reference proteome</keyword>
<dbReference type="PANTHER" id="PTHR43280:SF29">
    <property type="entry name" value="ARAC-FAMILY TRANSCRIPTIONAL REGULATOR"/>
    <property type="match status" value="1"/>
</dbReference>
<evidence type="ECO:0000313" key="7">
    <source>
        <dbReference type="Proteomes" id="UP000623842"/>
    </source>
</evidence>
<reference evidence="6" key="1">
    <citation type="journal article" date="2014" name="Int. J. Syst. Evol. Microbiol.">
        <title>Complete genome sequence of Corynebacterium casei LMG S-19264T (=DSM 44701T), isolated from a smear-ripened cheese.</title>
        <authorList>
            <consortium name="US DOE Joint Genome Institute (JGI-PGF)"/>
            <person name="Walter F."/>
            <person name="Albersmeier A."/>
            <person name="Kalinowski J."/>
            <person name="Ruckert C."/>
        </authorList>
    </citation>
    <scope>NUCLEOTIDE SEQUENCE</scope>
    <source>
        <strain evidence="6">KCTC 42731</strain>
    </source>
</reference>
<keyword evidence="1" id="KW-0805">Transcription regulation</keyword>
<evidence type="ECO:0000256" key="2">
    <source>
        <dbReference type="ARBA" id="ARBA00023125"/>
    </source>
</evidence>
<comment type="caution">
    <text evidence="6">The sequence shown here is derived from an EMBL/GenBank/DDBJ whole genome shotgun (WGS) entry which is preliminary data.</text>
</comment>
<evidence type="ECO:0000256" key="4">
    <source>
        <dbReference type="SAM" id="Phobius"/>
    </source>
</evidence>
<name>A0A919BJ39_9GAMM</name>
<dbReference type="SUPFAM" id="SSF46689">
    <property type="entry name" value="Homeodomain-like"/>
    <property type="match status" value="1"/>
</dbReference>
<gene>
    <name evidence="6" type="ORF">GCM10017161_20860</name>
</gene>
<feature type="transmembrane region" description="Helical" evidence="4">
    <location>
        <begin position="73"/>
        <end position="92"/>
    </location>
</feature>
<dbReference type="AlphaFoldDB" id="A0A919BJ39"/>
<dbReference type="InterPro" id="IPR020449">
    <property type="entry name" value="Tscrpt_reg_AraC-type_HTH"/>
</dbReference>
<feature type="transmembrane region" description="Helical" evidence="4">
    <location>
        <begin position="191"/>
        <end position="211"/>
    </location>
</feature>
<dbReference type="Pfam" id="PF12833">
    <property type="entry name" value="HTH_18"/>
    <property type="match status" value="1"/>
</dbReference>
<proteinExistence type="predicted"/>
<feature type="transmembrane region" description="Helical" evidence="4">
    <location>
        <begin position="42"/>
        <end position="61"/>
    </location>
</feature>
<keyword evidence="4" id="KW-0812">Transmembrane</keyword>
<dbReference type="PANTHER" id="PTHR43280">
    <property type="entry name" value="ARAC-FAMILY TRANSCRIPTIONAL REGULATOR"/>
    <property type="match status" value="1"/>
</dbReference>
<feature type="domain" description="HTH araC/xylS-type" evidence="5">
    <location>
        <begin position="236"/>
        <end position="340"/>
    </location>
</feature>
<dbReference type="InterPro" id="IPR018060">
    <property type="entry name" value="HTH_AraC"/>
</dbReference>
<dbReference type="GO" id="GO:0043565">
    <property type="term" value="F:sequence-specific DNA binding"/>
    <property type="evidence" value="ECO:0007669"/>
    <property type="project" value="InterPro"/>
</dbReference>
<feature type="transmembrane region" description="Helical" evidence="4">
    <location>
        <begin position="12"/>
        <end position="30"/>
    </location>
</feature>
<dbReference type="InterPro" id="IPR009057">
    <property type="entry name" value="Homeodomain-like_sf"/>
</dbReference>
<dbReference type="EMBL" id="BNCK01000004">
    <property type="protein sequence ID" value="GHF92543.1"/>
    <property type="molecule type" value="Genomic_DNA"/>
</dbReference>
<dbReference type="PRINTS" id="PR00032">
    <property type="entry name" value="HTHARAC"/>
</dbReference>
<feature type="transmembrane region" description="Helical" evidence="4">
    <location>
        <begin position="135"/>
        <end position="153"/>
    </location>
</feature>
<evidence type="ECO:0000313" key="6">
    <source>
        <dbReference type="EMBL" id="GHF92543.1"/>
    </source>
</evidence>
<reference evidence="6" key="2">
    <citation type="submission" date="2020-09" db="EMBL/GenBank/DDBJ databases">
        <authorList>
            <person name="Sun Q."/>
            <person name="Kim S."/>
        </authorList>
    </citation>
    <scope>NUCLEOTIDE SEQUENCE</scope>
    <source>
        <strain evidence="6">KCTC 42731</strain>
    </source>
</reference>
<dbReference type="GO" id="GO:0003700">
    <property type="term" value="F:DNA-binding transcription factor activity"/>
    <property type="evidence" value="ECO:0007669"/>
    <property type="project" value="InterPro"/>
</dbReference>
<accession>A0A919BJ39</accession>
<dbReference type="Proteomes" id="UP000623842">
    <property type="component" value="Unassembled WGS sequence"/>
</dbReference>
<protein>
    <recommendedName>
        <fullName evidence="5">HTH araC/xylS-type domain-containing protein</fullName>
    </recommendedName>
</protein>
<feature type="transmembrane region" description="Helical" evidence="4">
    <location>
        <begin position="104"/>
        <end position="129"/>
    </location>
</feature>
<keyword evidence="4" id="KW-0472">Membrane</keyword>
<feature type="transmembrane region" description="Helical" evidence="4">
    <location>
        <begin position="165"/>
        <end position="185"/>
    </location>
</feature>
<dbReference type="Gene3D" id="1.10.10.60">
    <property type="entry name" value="Homeodomain-like"/>
    <property type="match status" value="1"/>
</dbReference>
<evidence type="ECO:0000259" key="5">
    <source>
        <dbReference type="PROSITE" id="PS01124"/>
    </source>
</evidence>
<organism evidence="6 7">
    <name type="scientific">Thalassotalea marina</name>
    <dbReference type="NCBI Taxonomy" id="1673741"/>
    <lineage>
        <taxon>Bacteria</taxon>
        <taxon>Pseudomonadati</taxon>
        <taxon>Pseudomonadota</taxon>
        <taxon>Gammaproteobacteria</taxon>
        <taxon>Alteromonadales</taxon>
        <taxon>Colwelliaceae</taxon>
        <taxon>Thalassotalea</taxon>
    </lineage>
</organism>